<dbReference type="PROSITE" id="PS50088">
    <property type="entry name" value="ANK_REPEAT"/>
    <property type="match status" value="1"/>
</dbReference>
<dbReference type="OrthoDB" id="6022754at2759"/>
<dbReference type="EnsemblMetazoa" id="CLYHEMT005444.1">
    <property type="protein sequence ID" value="CLYHEMP005444.1"/>
    <property type="gene ID" value="CLYHEMG005444"/>
</dbReference>
<name>A0A7M5V0B4_9CNID</name>
<dbReference type="Proteomes" id="UP000594262">
    <property type="component" value="Unplaced"/>
</dbReference>
<dbReference type="InterPro" id="IPR046903">
    <property type="entry name" value="Mab-21-like_nuc_Trfase"/>
</dbReference>
<keyword evidence="1" id="KW-0040">ANK repeat</keyword>
<evidence type="ECO:0000313" key="4">
    <source>
        <dbReference type="Proteomes" id="UP000594262"/>
    </source>
</evidence>
<keyword evidence="4" id="KW-1185">Reference proteome</keyword>
<reference evidence="3" key="1">
    <citation type="submission" date="2021-01" db="UniProtKB">
        <authorList>
            <consortium name="EnsemblMetazoa"/>
        </authorList>
    </citation>
    <scope>IDENTIFICATION</scope>
</reference>
<proteinExistence type="predicted"/>
<dbReference type="RefSeq" id="XP_066911212.1">
    <property type="nucleotide sequence ID" value="XM_067055111.1"/>
</dbReference>
<evidence type="ECO:0000259" key="2">
    <source>
        <dbReference type="Pfam" id="PF03281"/>
    </source>
</evidence>
<evidence type="ECO:0000313" key="3">
    <source>
        <dbReference type="EnsemblMetazoa" id="CLYHEMP005444.1"/>
    </source>
</evidence>
<dbReference type="AlphaFoldDB" id="A0A7M5V0B4"/>
<organism evidence="3 4">
    <name type="scientific">Clytia hemisphaerica</name>
    <dbReference type="NCBI Taxonomy" id="252671"/>
    <lineage>
        <taxon>Eukaryota</taxon>
        <taxon>Metazoa</taxon>
        <taxon>Cnidaria</taxon>
        <taxon>Hydrozoa</taxon>
        <taxon>Hydroidolina</taxon>
        <taxon>Leptothecata</taxon>
        <taxon>Obeliida</taxon>
        <taxon>Clytiidae</taxon>
        <taxon>Clytia</taxon>
    </lineage>
</organism>
<dbReference type="GeneID" id="136798489"/>
<dbReference type="Pfam" id="PF12796">
    <property type="entry name" value="Ank_2"/>
    <property type="match status" value="1"/>
</dbReference>
<dbReference type="PROSITE" id="PS50297">
    <property type="entry name" value="ANK_REP_REGION"/>
    <property type="match status" value="1"/>
</dbReference>
<evidence type="ECO:0000256" key="1">
    <source>
        <dbReference type="PROSITE-ProRule" id="PRU00023"/>
    </source>
</evidence>
<dbReference type="Gene3D" id="1.10.1410.40">
    <property type="match status" value="1"/>
</dbReference>
<dbReference type="PANTHER" id="PTHR24133">
    <property type="entry name" value="ANKYRIN DOMAIN-CONTAINING"/>
    <property type="match status" value="1"/>
</dbReference>
<dbReference type="SUPFAM" id="SSF48403">
    <property type="entry name" value="Ankyrin repeat"/>
    <property type="match status" value="2"/>
</dbReference>
<dbReference type="InterPro" id="IPR002110">
    <property type="entry name" value="Ankyrin_rpt"/>
</dbReference>
<dbReference type="Gene3D" id="1.25.40.20">
    <property type="entry name" value="Ankyrin repeat-containing domain"/>
    <property type="match status" value="3"/>
</dbReference>
<dbReference type="Gene3D" id="3.30.460.90">
    <property type="match status" value="1"/>
</dbReference>
<feature type="repeat" description="ANK" evidence="1">
    <location>
        <begin position="411"/>
        <end position="443"/>
    </location>
</feature>
<feature type="domain" description="Mab-21-like nucleotidyltransferase" evidence="2">
    <location>
        <begin position="581"/>
        <end position="766"/>
    </location>
</feature>
<dbReference type="InterPro" id="IPR052391">
    <property type="entry name" value="E3_Ligase-Neurotoxin"/>
</dbReference>
<dbReference type="PANTHER" id="PTHR24133:SF40">
    <property type="entry name" value="ANKYRIN REPEAT DOMAIN 44"/>
    <property type="match status" value="1"/>
</dbReference>
<dbReference type="Pfam" id="PF00023">
    <property type="entry name" value="Ank"/>
    <property type="match status" value="1"/>
</dbReference>
<dbReference type="InterPro" id="IPR036770">
    <property type="entry name" value="Ankyrin_rpt-contain_sf"/>
</dbReference>
<sequence>MDTNYDVYKLIENGFLPKIQYLVENDLLDVNALIKTRYYDDMFDFYGILGIQKMHLLSAAAVCNQYEICDYLLSKGADPNLIMVHPGIGVLGGQGFSALFWSCGSNVSSKIMKLLLNHGANQFIENNIFKYAMVLLLHYMRDPISEDCLIKINLLAENFQSNTGDEQSQATILINVIEILHQNDQQPLCTTIIKKLIAKGIHADVYAISDNYTECVSHSGHRSPLEVAIECLCYPCVKVILNKSSAMVNRKDYGKAPLHVLSTDLVGKRQQFDAPSFDCEQAEIDILQLLLQHGANINEINASGATPLLISSCPKRKSKDPESEDSNRFKKLLLAMGADANIPDDSYRTPLMVSIERHFNLEDIELLLDSTDLSKSYLGLNLLMYCIFMENADSVRLLLNRGFDPNFVDSNQMSALHLACAKSKIEIIRLLLEQGANANRENACEETPMFFAHGSNFSEIQSLLIQYGANKGHRNIFGLTSEAIAVCELPVMYKYSIASIQSNRLCLEDGEIDDWLSREGWLLSLIERTQLFLGRPIILSSEHCRLVFKSVKVLLSRIADEVRKNYPKLSFTPVLSGSVSEGTKVTYPDEFDYLLFLDHFGDGLIAVKENCSPGYFKVRSQDRADDNLKPFFDEDRYLLHGKLKKGMVRAINYAIAKNTTFENLGLYLRNCVNTGYNQIPSIKLYWVNSSQKFMPISIDLAIAINIKQPPFCFDRIIKNPIIEEAKNESCFLILKASFEYIEEDKTKINGTVRASFSKIETKILKGCPPQYRMGYRLAKAIREWCPLIQSNYDKIKPEDVLSSYYLKTCLFHVLNNDPDMDLSPVKAAREIWNLLLKKINIKVDSDFDYVPAISSFFIDDYKIYDDPSDHKLNVKICHMISTMLSKISLHF</sequence>
<dbReference type="SMART" id="SM00248">
    <property type="entry name" value="ANK"/>
    <property type="match status" value="8"/>
</dbReference>
<protein>
    <recommendedName>
        <fullName evidence="2">Mab-21-like nucleotidyltransferase domain-containing protein</fullName>
    </recommendedName>
</protein>
<dbReference type="Pfam" id="PF03281">
    <property type="entry name" value="Mab-21"/>
    <property type="match status" value="1"/>
</dbReference>
<accession>A0A7M5V0B4</accession>